<evidence type="ECO:0000259" key="6">
    <source>
        <dbReference type="Pfam" id="PF02797"/>
    </source>
</evidence>
<dbReference type="InterPro" id="IPR012328">
    <property type="entry name" value="Chalcone/stilbene_synt_C"/>
</dbReference>
<keyword evidence="8" id="KW-1185">Reference proteome</keyword>
<dbReference type="EMBL" id="JACKXE010000001">
    <property type="protein sequence ID" value="MBB6628323.1"/>
    <property type="molecule type" value="Genomic_DNA"/>
</dbReference>
<feature type="domain" description="Chalcone/stilbene synthase N-terminal" evidence="5">
    <location>
        <begin position="3"/>
        <end position="197"/>
    </location>
</feature>
<gene>
    <name evidence="7" type="ORF">H5V45_13435</name>
</gene>
<dbReference type="SUPFAM" id="SSF53901">
    <property type="entry name" value="Thiolase-like"/>
    <property type="match status" value="1"/>
</dbReference>
<dbReference type="InterPro" id="IPR001099">
    <property type="entry name" value="Chalcone/stilbene_synt_N"/>
</dbReference>
<dbReference type="PANTHER" id="PTHR11877">
    <property type="entry name" value="HYDROXYMETHYLGLUTARYL-COA SYNTHASE"/>
    <property type="match status" value="1"/>
</dbReference>
<evidence type="ECO:0000313" key="8">
    <source>
        <dbReference type="Proteomes" id="UP000523955"/>
    </source>
</evidence>
<protein>
    <submittedName>
        <fullName evidence="7">Type III polyketide synthase</fullName>
    </submittedName>
</protein>
<keyword evidence="2" id="KW-0808">Transferase</keyword>
<evidence type="ECO:0000256" key="2">
    <source>
        <dbReference type="ARBA" id="ARBA00022679"/>
    </source>
</evidence>
<accession>A0A7X0RHA8</accession>
<dbReference type="Proteomes" id="UP000523955">
    <property type="component" value="Unassembled WGS sequence"/>
</dbReference>
<dbReference type="PANTHER" id="PTHR11877:SF99">
    <property type="entry name" value="1,3,6,8-TETRAHYDROXYNAPHTHALENE SYNTHASE"/>
    <property type="match status" value="1"/>
</dbReference>
<dbReference type="FunFam" id="3.40.47.10:FF:000014">
    <property type="entry name" value="Chalcone synthase 1"/>
    <property type="match status" value="1"/>
</dbReference>
<evidence type="ECO:0000256" key="3">
    <source>
        <dbReference type="ARBA" id="ARBA00023315"/>
    </source>
</evidence>
<evidence type="ECO:0000256" key="1">
    <source>
        <dbReference type="ARBA" id="ARBA00005531"/>
    </source>
</evidence>
<dbReference type="GO" id="GO:0030639">
    <property type="term" value="P:polyketide biosynthetic process"/>
    <property type="evidence" value="ECO:0007669"/>
    <property type="project" value="TreeGrafter"/>
</dbReference>
<dbReference type="PIRSF" id="PIRSF000451">
    <property type="entry name" value="PKS_III"/>
    <property type="match status" value="1"/>
</dbReference>
<feature type="domain" description="Chalcone/stilbene synthase C-terminal" evidence="6">
    <location>
        <begin position="213"/>
        <end position="349"/>
    </location>
</feature>
<dbReference type="InterPro" id="IPR016039">
    <property type="entry name" value="Thiolase-like"/>
</dbReference>
<comment type="similarity">
    <text evidence="1">Belongs to the thiolase-like superfamily. Chalcone/stilbene synthases family.</text>
</comment>
<dbReference type="Pfam" id="PF02797">
    <property type="entry name" value="Chal_sti_synt_C"/>
    <property type="match status" value="1"/>
</dbReference>
<evidence type="ECO:0000256" key="4">
    <source>
        <dbReference type="PIRSR" id="PIRSR000451-1"/>
    </source>
</evidence>
<dbReference type="RefSeq" id="WP_185253398.1">
    <property type="nucleotide sequence ID" value="NZ_JACKXE010000001.1"/>
</dbReference>
<evidence type="ECO:0000313" key="7">
    <source>
        <dbReference type="EMBL" id="MBB6628323.1"/>
    </source>
</evidence>
<proteinExistence type="inferred from homology"/>
<evidence type="ECO:0000259" key="5">
    <source>
        <dbReference type="Pfam" id="PF00195"/>
    </source>
</evidence>
<sequence length="355" mass="37405">MEILAVRGVLPEHTYPQQEITDAFAGVIADGGFDEKLLRRFHRNSGVDQRSLVLPLEEYAGIRDFTHANDLFLEHAVELGSRAVVDALKAAGLTPSDVDLVVAATVTGLAIPTLEARIAARIGLRPDVKRMPLVGLGCVAGAAGIARVHDYLLGHPDDVAVLVTVELCSLTVQRDDVSVPNLVASGLFGDGAAAVVACGGSGSGDGAADVVDTVSRLYPDSERTMGFDVGATGLRIVLDAQVPAVVNHYIRDDVDAFLARHDLTRADIGWWVCHPGGPKVIEALESALDVPREAVQLTWDSLARIGNLSSASVLHVLADTLRERPPSPGSWGILLAMGPGFCSELVLLRAPGEGT</sequence>
<organism evidence="7 8">
    <name type="scientific">Nocardioides luti</name>
    <dbReference type="NCBI Taxonomy" id="2761101"/>
    <lineage>
        <taxon>Bacteria</taxon>
        <taxon>Bacillati</taxon>
        <taxon>Actinomycetota</taxon>
        <taxon>Actinomycetes</taxon>
        <taxon>Propionibacteriales</taxon>
        <taxon>Nocardioidaceae</taxon>
        <taxon>Nocardioides</taxon>
    </lineage>
</organism>
<dbReference type="CDD" id="cd00831">
    <property type="entry name" value="CHS_like"/>
    <property type="match status" value="1"/>
</dbReference>
<feature type="active site" description="Acyl-thioester intermediate" evidence="4">
    <location>
        <position position="138"/>
    </location>
</feature>
<dbReference type="AlphaFoldDB" id="A0A7X0RHA8"/>
<keyword evidence="3" id="KW-0012">Acyltransferase</keyword>
<dbReference type="Gene3D" id="3.40.47.10">
    <property type="match status" value="2"/>
</dbReference>
<reference evidence="7 8" key="1">
    <citation type="submission" date="2020-08" db="EMBL/GenBank/DDBJ databases">
        <authorList>
            <person name="Seo M.-J."/>
        </authorList>
    </citation>
    <scope>NUCLEOTIDE SEQUENCE [LARGE SCALE GENOMIC DNA]</scope>
    <source>
        <strain evidence="7 8">KIGAM211</strain>
    </source>
</reference>
<dbReference type="InterPro" id="IPR011141">
    <property type="entry name" value="Polyketide_synthase_type-III"/>
</dbReference>
<dbReference type="GO" id="GO:0016747">
    <property type="term" value="F:acyltransferase activity, transferring groups other than amino-acyl groups"/>
    <property type="evidence" value="ECO:0007669"/>
    <property type="project" value="InterPro"/>
</dbReference>
<dbReference type="Pfam" id="PF00195">
    <property type="entry name" value="Chal_sti_synt_N"/>
    <property type="match status" value="1"/>
</dbReference>
<name>A0A7X0RHA8_9ACTN</name>
<comment type="caution">
    <text evidence="7">The sequence shown here is derived from an EMBL/GenBank/DDBJ whole genome shotgun (WGS) entry which is preliminary data.</text>
</comment>